<feature type="transmembrane region" description="Helical" evidence="1">
    <location>
        <begin position="9"/>
        <end position="29"/>
    </location>
</feature>
<proteinExistence type="predicted"/>
<organism evidence="2">
    <name type="scientific">Candidatus Methanogaster sp. ANME-2c ERB4</name>
    <dbReference type="NCBI Taxonomy" id="2759911"/>
    <lineage>
        <taxon>Archaea</taxon>
        <taxon>Methanobacteriati</taxon>
        <taxon>Methanobacteriota</taxon>
        <taxon>Stenosarchaea group</taxon>
        <taxon>Methanomicrobia</taxon>
        <taxon>Methanosarcinales</taxon>
        <taxon>ANME-2 cluster</taxon>
        <taxon>Candidatus Methanogasteraceae</taxon>
        <taxon>Candidatus Methanogaster</taxon>
    </lineage>
</organism>
<dbReference type="InterPro" id="IPR019235">
    <property type="entry name" value="DUF2178_TM"/>
</dbReference>
<evidence type="ECO:0000313" key="2">
    <source>
        <dbReference type="EMBL" id="QNO46900.1"/>
    </source>
</evidence>
<feature type="transmembrane region" description="Helical" evidence="1">
    <location>
        <begin position="80"/>
        <end position="99"/>
    </location>
</feature>
<dbReference type="EMBL" id="MT631233">
    <property type="protein sequence ID" value="QNO46900.1"/>
    <property type="molecule type" value="Genomic_DNA"/>
</dbReference>
<feature type="transmembrane region" description="Helical" evidence="1">
    <location>
        <begin position="35"/>
        <end position="59"/>
    </location>
</feature>
<evidence type="ECO:0008006" key="3">
    <source>
        <dbReference type="Google" id="ProtNLM"/>
    </source>
</evidence>
<sequence length="137" mass="15783">MKIRTDKKILLFLGIGLGSVLLGALVFRFQADNKALLFVGINLIGFGLFMFIAALYAATTTKPETERVADERVTRINEKAGYTAGWMIMLSVTLMFWADKIWSLNLELEDMYWTTLLVGVYSWLILRWYYNRRGDLL</sequence>
<evidence type="ECO:0000256" key="1">
    <source>
        <dbReference type="SAM" id="Phobius"/>
    </source>
</evidence>
<dbReference type="Pfam" id="PF09946">
    <property type="entry name" value="DUF2178"/>
    <property type="match status" value="1"/>
</dbReference>
<protein>
    <recommendedName>
        <fullName evidence="3">DUF2178 domain-containing protein</fullName>
    </recommendedName>
</protein>
<keyword evidence="1" id="KW-1133">Transmembrane helix</keyword>
<name>A0A7G9YFW6_9EURY</name>
<dbReference type="AlphaFoldDB" id="A0A7G9YFW6"/>
<keyword evidence="1" id="KW-0472">Membrane</keyword>
<accession>A0A7G9YFW6</accession>
<keyword evidence="1" id="KW-0812">Transmembrane</keyword>
<feature type="transmembrane region" description="Helical" evidence="1">
    <location>
        <begin position="111"/>
        <end position="130"/>
    </location>
</feature>
<gene>
    <name evidence="2" type="ORF">ACBBHCKA_00001</name>
</gene>
<reference evidence="2" key="1">
    <citation type="submission" date="2020-06" db="EMBL/GenBank/DDBJ databases">
        <title>Unique genomic features of the anaerobic methanotrophic archaea.</title>
        <authorList>
            <person name="Chadwick G.L."/>
            <person name="Skennerton C.T."/>
            <person name="Laso-Perez R."/>
            <person name="Leu A.O."/>
            <person name="Speth D.R."/>
            <person name="Yu H."/>
            <person name="Morgan-Lang C."/>
            <person name="Hatzenpichler R."/>
            <person name="Goudeau D."/>
            <person name="Malmstrom R."/>
            <person name="Brazelton W.J."/>
            <person name="Woyke T."/>
            <person name="Hallam S.J."/>
            <person name="Tyson G.W."/>
            <person name="Wegener G."/>
            <person name="Boetius A."/>
            <person name="Orphan V."/>
        </authorList>
    </citation>
    <scope>NUCLEOTIDE SEQUENCE</scope>
</reference>